<keyword evidence="3" id="KW-1185">Reference proteome</keyword>
<comment type="caution">
    <text evidence="2">The sequence shown here is derived from an EMBL/GenBank/DDBJ whole genome shotgun (WGS) entry which is preliminary data.</text>
</comment>
<dbReference type="Proteomes" id="UP001404956">
    <property type="component" value="Unassembled WGS sequence"/>
</dbReference>
<gene>
    <name evidence="2" type="ORF">Dalu01_02361</name>
</gene>
<organism evidence="2 3">
    <name type="scientific">Deinococcus aluminii</name>
    <dbReference type="NCBI Taxonomy" id="1656885"/>
    <lineage>
        <taxon>Bacteria</taxon>
        <taxon>Thermotogati</taxon>
        <taxon>Deinococcota</taxon>
        <taxon>Deinococci</taxon>
        <taxon>Deinococcales</taxon>
        <taxon>Deinococcaceae</taxon>
        <taxon>Deinococcus</taxon>
    </lineage>
</organism>
<evidence type="ECO:0000256" key="1">
    <source>
        <dbReference type="SAM" id="Coils"/>
    </source>
</evidence>
<dbReference type="EMBL" id="BAABRV010000005">
    <property type="protein sequence ID" value="GAA5533953.1"/>
    <property type="molecule type" value="Genomic_DNA"/>
</dbReference>
<dbReference type="RefSeq" id="WP_345454838.1">
    <property type="nucleotide sequence ID" value="NZ_BAABRV010000005.1"/>
</dbReference>
<name>A0ABP9XGE7_9DEIO</name>
<proteinExistence type="predicted"/>
<evidence type="ECO:0000313" key="2">
    <source>
        <dbReference type="EMBL" id="GAA5533953.1"/>
    </source>
</evidence>
<protein>
    <submittedName>
        <fullName evidence="2">Uncharacterized protein</fullName>
    </submittedName>
</protein>
<accession>A0ABP9XGE7</accession>
<feature type="coiled-coil region" evidence="1">
    <location>
        <begin position="1"/>
        <end position="38"/>
    </location>
</feature>
<keyword evidence="1" id="KW-0175">Coiled coil</keyword>
<reference evidence="2 3" key="1">
    <citation type="submission" date="2024-02" db="EMBL/GenBank/DDBJ databases">
        <title>Deinococcus aluminii NBRC 112889.</title>
        <authorList>
            <person name="Ichikawa N."/>
            <person name="Katano-Makiyama Y."/>
            <person name="Hidaka K."/>
        </authorList>
    </citation>
    <scope>NUCLEOTIDE SEQUENCE [LARGE SCALE GENOMIC DNA]</scope>
    <source>
        <strain evidence="2 3">NBRC 112889</strain>
    </source>
</reference>
<sequence length="91" mass="10414">MTTHEAALRRVLAALKELERLDQQRQKVEAELKADQAALRTWARRKQAGEEDLPAPTLHHVQRPTIRYRDVWAHVRACLPVVREALQGSAS</sequence>
<evidence type="ECO:0000313" key="3">
    <source>
        <dbReference type="Proteomes" id="UP001404956"/>
    </source>
</evidence>